<keyword evidence="2" id="KW-1185">Reference proteome</keyword>
<evidence type="ECO:0000313" key="1">
    <source>
        <dbReference type="EMBL" id="CAI0389898.1"/>
    </source>
</evidence>
<feature type="non-terminal residue" evidence="1">
    <location>
        <position position="99"/>
    </location>
</feature>
<protein>
    <submittedName>
        <fullName evidence="1">Uncharacterized protein</fullName>
    </submittedName>
</protein>
<accession>A0AAV0HY42</accession>
<evidence type="ECO:0000313" key="2">
    <source>
        <dbReference type="Proteomes" id="UP001154282"/>
    </source>
</evidence>
<proteinExistence type="predicted"/>
<reference evidence="1" key="1">
    <citation type="submission" date="2022-08" db="EMBL/GenBank/DDBJ databases">
        <authorList>
            <person name="Gutierrez-Valencia J."/>
        </authorList>
    </citation>
    <scope>NUCLEOTIDE SEQUENCE</scope>
</reference>
<organism evidence="1 2">
    <name type="scientific">Linum tenue</name>
    <dbReference type="NCBI Taxonomy" id="586396"/>
    <lineage>
        <taxon>Eukaryota</taxon>
        <taxon>Viridiplantae</taxon>
        <taxon>Streptophyta</taxon>
        <taxon>Embryophyta</taxon>
        <taxon>Tracheophyta</taxon>
        <taxon>Spermatophyta</taxon>
        <taxon>Magnoliopsida</taxon>
        <taxon>eudicotyledons</taxon>
        <taxon>Gunneridae</taxon>
        <taxon>Pentapetalae</taxon>
        <taxon>rosids</taxon>
        <taxon>fabids</taxon>
        <taxon>Malpighiales</taxon>
        <taxon>Linaceae</taxon>
        <taxon>Linum</taxon>
    </lineage>
</organism>
<dbReference type="Proteomes" id="UP001154282">
    <property type="component" value="Unassembled WGS sequence"/>
</dbReference>
<name>A0AAV0HY42_9ROSI</name>
<dbReference type="AlphaFoldDB" id="A0AAV0HY42"/>
<sequence length="99" mass="10194">MVEEGNLVVVGCCSKGLAVAVGRRVEAAVVVNLVVEVVGDGYMEVSVMGMVVPAMVAEGMEMVAAETVVEVKEEEVVAVTAVVVMEEEAVESKPVVAAT</sequence>
<comment type="caution">
    <text evidence="1">The sequence shown here is derived from an EMBL/GenBank/DDBJ whole genome shotgun (WGS) entry which is preliminary data.</text>
</comment>
<gene>
    <name evidence="1" type="ORF">LITE_LOCUS6502</name>
</gene>
<dbReference type="EMBL" id="CAMGYJ010000003">
    <property type="protein sequence ID" value="CAI0389898.1"/>
    <property type="molecule type" value="Genomic_DNA"/>
</dbReference>